<comment type="caution">
    <text evidence="1">The sequence shown here is derived from an EMBL/GenBank/DDBJ whole genome shotgun (WGS) entry which is preliminary data.</text>
</comment>
<name>A0ACB8R4W9_9AGAM</name>
<reference evidence="1" key="2">
    <citation type="journal article" date="2022" name="New Phytol.">
        <title>Evolutionary transition to the ectomycorrhizal habit in the genomes of a hyperdiverse lineage of mushroom-forming fungi.</title>
        <authorList>
            <person name="Looney B."/>
            <person name="Miyauchi S."/>
            <person name="Morin E."/>
            <person name="Drula E."/>
            <person name="Courty P.E."/>
            <person name="Kohler A."/>
            <person name="Kuo A."/>
            <person name="LaButti K."/>
            <person name="Pangilinan J."/>
            <person name="Lipzen A."/>
            <person name="Riley R."/>
            <person name="Andreopoulos W."/>
            <person name="He G."/>
            <person name="Johnson J."/>
            <person name="Nolan M."/>
            <person name="Tritt A."/>
            <person name="Barry K.W."/>
            <person name="Grigoriev I.V."/>
            <person name="Nagy L.G."/>
            <person name="Hibbett D."/>
            <person name="Henrissat B."/>
            <person name="Matheny P.B."/>
            <person name="Labbe J."/>
            <person name="Martin F.M."/>
        </authorList>
    </citation>
    <scope>NUCLEOTIDE SEQUENCE</scope>
    <source>
        <strain evidence="1">FP105234-sp</strain>
    </source>
</reference>
<organism evidence="1 2">
    <name type="scientific">Auriscalpium vulgare</name>
    <dbReference type="NCBI Taxonomy" id="40419"/>
    <lineage>
        <taxon>Eukaryota</taxon>
        <taxon>Fungi</taxon>
        <taxon>Dikarya</taxon>
        <taxon>Basidiomycota</taxon>
        <taxon>Agaricomycotina</taxon>
        <taxon>Agaricomycetes</taxon>
        <taxon>Russulales</taxon>
        <taxon>Auriscalpiaceae</taxon>
        <taxon>Auriscalpium</taxon>
    </lineage>
</organism>
<accession>A0ACB8R4W9</accession>
<evidence type="ECO:0000313" key="2">
    <source>
        <dbReference type="Proteomes" id="UP000814033"/>
    </source>
</evidence>
<gene>
    <name evidence="1" type="ORF">FA95DRAFT_1613042</name>
</gene>
<protein>
    <submittedName>
        <fullName evidence="1">Uncharacterized protein</fullName>
    </submittedName>
</protein>
<keyword evidence="2" id="KW-1185">Reference proteome</keyword>
<sequence length="92" mass="10179">MSASVAWAGSLSASCLPTILHYYERSARILGSRLPPEPTRRDPLFADHHPHTDHRGARFLRGSVRTTEPSAQGAYTRHPSEDMDQPSAQELA</sequence>
<dbReference type="EMBL" id="MU276396">
    <property type="protein sequence ID" value="KAI0038858.1"/>
    <property type="molecule type" value="Genomic_DNA"/>
</dbReference>
<proteinExistence type="predicted"/>
<evidence type="ECO:0000313" key="1">
    <source>
        <dbReference type="EMBL" id="KAI0038858.1"/>
    </source>
</evidence>
<reference evidence="1" key="1">
    <citation type="submission" date="2021-02" db="EMBL/GenBank/DDBJ databases">
        <authorList>
            <consortium name="DOE Joint Genome Institute"/>
            <person name="Ahrendt S."/>
            <person name="Looney B.P."/>
            <person name="Miyauchi S."/>
            <person name="Morin E."/>
            <person name="Drula E."/>
            <person name="Courty P.E."/>
            <person name="Chicoki N."/>
            <person name="Fauchery L."/>
            <person name="Kohler A."/>
            <person name="Kuo A."/>
            <person name="Labutti K."/>
            <person name="Pangilinan J."/>
            <person name="Lipzen A."/>
            <person name="Riley R."/>
            <person name="Andreopoulos W."/>
            <person name="He G."/>
            <person name="Johnson J."/>
            <person name="Barry K.W."/>
            <person name="Grigoriev I.V."/>
            <person name="Nagy L."/>
            <person name="Hibbett D."/>
            <person name="Henrissat B."/>
            <person name="Matheny P.B."/>
            <person name="Labbe J."/>
            <person name="Martin F."/>
        </authorList>
    </citation>
    <scope>NUCLEOTIDE SEQUENCE</scope>
    <source>
        <strain evidence="1">FP105234-sp</strain>
    </source>
</reference>
<dbReference type="Proteomes" id="UP000814033">
    <property type="component" value="Unassembled WGS sequence"/>
</dbReference>